<accession>A0A2H9ZWC0</accession>
<organism evidence="2 3">
    <name type="scientific">Apostasia shenzhenica</name>
    <dbReference type="NCBI Taxonomy" id="1088818"/>
    <lineage>
        <taxon>Eukaryota</taxon>
        <taxon>Viridiplantae</taxon>
        <taxon>Streptophyta</taxon>
        <taxon>Embryophyta</taxon>
        <taxon>Tracheophyta</taxon>
        <taxon>Spermatophyta</taxon>
        <taxon>Magnoliopsida</taxon>
        <taxon>Liliopsida</taxon>
        <taxon>Asparagales</taxon>
        <taxon>Orchidaceae</taxon>
        <taxon>Apostasioideae</taxon>
        <taxon>Apostasia</taxon>
    </lineage>
</organism>
<dbReference type="AlphaFoldDB" id="A0A2H9ZWC0"/>
<evidence type="ECO:0000313" key="3">
    <source>
        <dbReference type="Proteomes" id="UP000236161"/>
    </source>
</evidence>
<dbReference type="Proteomes" id="UP000236161">
    <property type="component" value="Unassembled WGS sequence"/>
</dbReference>
<dbReference type="EMBL" id="KZ453122">
    <property type="protein sequence ID" value="PKA47562.1"/>
    <property type="molecule type" value="Genomic_DNA"/>
</dbReference>
<protein>
    <submittedName>
        <fullName evidence="2">Uncharacterized protein</fullName>
    </submittedName>
</protein>
<proteinExistence type="predicted"/>
<dbReference type="OrthoDB" id="1899413at2759"/>
<evidence type="ECO:0000313" key="2">
    <source>
        <dbReference type="EMBL" id="PKA47562.1"/>
    </source>
</evidence>
<name>A0A2H9ZWC0_9ASPA</name>
<evidence type="ECO:0000256" key="1">
    <source>
        <dbReference type="SAM" id="MobiDB-lite"/>
    </source>
</evidence>
<feature type="region of interest" description="Disordered" evidence="1">
    <location>
        <begin position="47"/>
        <end position="131"/>
    </location>
</feature>
<keyword evidence="3" id="KW-1185">Reference proteome</keyword>
<dbReference type="STRING" id="1088818.A0A2H9ZWC0"/>
<feature type="compositionally biased region" description="Acidic residues" evidence="1">
    <location>
        <begin position="95"/>
        <end position="104"/>
    </location>
</feature>
<gene>
    <name evidence="2" type="ORF">AXF42_Ash014758</name>
</gene>
<sequence length="131" mass="13914">MALEPVSLNEETKKLVEETAPKKARHPHTIRYVERKLVDKGVYRVERQPGDGLSLVGSPPKSGHGGGFTWEGPTGEVESELEPAPPAIDPGDPNYVDEEDGADGGDEKMGGGLPEKAAEGEVEVRSVGGRT</sequence>
<reference evidence="2 3" key="1">
    <citation type="journal article" date="2017" name="Nature">
        <title>The Apostasia genome and the evolution of orchids.</title>
        <authorList>
            <person name="Zhang G.Q."/>
            <person name="Liu K.W."/>
            <person name="Li Z."/>
            <person name="Lohaus R."/>
            <person name="Hsiao Y.Y."/>
            <person name="Niu S.C."/>
            <person name="Wang J.Y."/>
            <person name="Lin Y.C."/>
            <person name="Xu Q."/>
            <person name="Chen L.J."/>
            <person name="Yoshida K."/>
            <person name="Fujiwara S."/>
            <person name="Wang Z.W."/>
            <person name="Zhang Y.Q."/>
            <person name="Mitsuda N."/>
            <person name="Wang M."/>
            <person name="Liu G.H."/>
            <person name="Pecoraro L."/>
            <person name="Huang H.X."/>
            <person name="Xiao X.J."/>
            <person name="Lin M."/>
            <person name="Wu X.Y."/>
            <person name="Wu W.L."/>
            <person name="Chen Y.Y."/>
            <person name="Chang S.B."/>
            <person name="Sakamoto S."/>
            <person name="Ohme-Takagi M."/>
            <person name="Yagi M."/>
            <person name="Zeng S.J."/>
            <person name="Shen C.Y."/>
            <person name="Yeh C.M."/>
            <person name="Luo Y.B."/>
            <person name="Tsai W.C."/>
            <person name="Van de Peer Y."/>
            <person name="Liu Z.J."/>
        </authorList>
    </citation>
    <scope>NUCLEOTIDE SEQUENCE [LARGE SCALE GENOMIC DNA]</scope>
    <source>
        <strain evidence="3">cv. Shenzhen</strain>
        <tissue evidence="2">Stem</tissue>
    </source>
</reference>